<accession>A0ABT2SHU9</accession>
<dbReference type="RefSeq" id="WP_262653280.1">
    <property type="nucleotide sequence ID" value="NZ_JAOQKE010000001.1"/>
</dbReference>
<proteinExistence type="predicted"/>
<dbReference type="InterPro" id="IPR008875">
    <property type="entry name" value="TraX"/>
</dbReference>
<keyword evidence="3" id="KW-1185">Reference proteome</keyword>
<dbReference type="Proteomes" id="UP001652338">
    <property type="component" value="Unassembled WGS sequence"/>
</dbReference>
<feature type="transmembrane region" description="Helical" evidence="1">
    <location>
        <begin position="51"/>
        <end position="71"/>
    </location>
</feature>
<evidence type="ECO:0000256" key="1">
    <source>
        <dbReference type="SAM" id="Phobius"/>
    </source>
</evidence>
<feature type="transmembrane region" description="Helical" evidence="1">
    <location>
        <begin position="223"/>
        <end position="247"/>
    </location>
</feature>
<feature type="transmembrane region" description="Helical" evidence="1">
    <location>
        <begin position="190"/>
        <end position="211"/>
    </location>
</feature>
<feature type="transmembrane region" description="Helical" evidence="1">
    <location>
        <begin position="114"/>
        <end position="131"/>
    </location>
</feature>
<feature type="transmembrane region" description="Helical" evidence="1">
    <location>
        <begin position="143"/>
        <end position="161"/>
    </location>
</feature>
<gene>
    <name evidence="2" type="ORF">OCV47_01560</name>
</gene>
<keyword evidence="1" id="KW-0472">Membrane</keyword>
<organism evidence="2 3">
    <name type="scientific">Muricoprocola aceti</name>
    <dbReference type="NCBI Taxonomy" id="2981772"/>
    <lineage>
        <taxon>Bacteria</taxon>
        <taxon>Bacillati</taxon>
        <taxon>Bacillota</taxon>
        <taxon>Clostridia</taxon>
        <taxon>Lachnospirales</taxon>
        <taxon>Lachnospiraceae</taxon>
        <taxon>Muricoprocola</taxon>
    </lineage>
</organism>
<reference evidence="2 3" key="1">
    <citation type="journal article" date="2021" name="ISME Commun">
        <title>Automated analysis of genomic sequences facilitates high-throughput and comprehensive description of bacteria.</title>
        <authorList>
            <person name="Hitch T.C.A."/>
        </authorList>
    </citation>
    <scope>NUCLEOTIDE SEQUENCE [LARGE SCALE GENOMIC DNA]</scope>
    <source>
        <strain evidence="2 3">Sanger_29</strain>
    </source>
</reference>
<dbReference type="EMBL" id="JAOQKE010000001">
    <property type="protein sequence ID" value="MCU6724054.1"/>
    <property type="molecule type" value="Genomic_DNA"/>
</dbReference>
<keyword evidence="1" id="KW-0812">Transmembrane</keyword>
<comment type="caution">
    <text evidence="2">The sequence shown here is derived from an EMBL/GenBank/DDBJ whole genome shotgun (WGS) entry which is preliminary data.</text>
</comment>
<evidence type="ECO:0000313" key="2">
    <source>
        <dbReference type="EMBL" id="MCU6724054.1"/>
    </source>
</evidence>
<sequence length="250" mass="28935">MRKPVVSFSGGTLKMLAIITMLIDHCGASIVGPLRHKLPDGSQLGDFCQIIYPHMRNIGRLAFPIFCFLLVEGFLHTRNVKKYAFRMFLFALISELPFDYAFSNQLIRNAHQNVYFTLLIGLLVMMGMSVFEYRQSITRFGNYFNLLMQIAIAAGGLWLAAFLHTDYNYKGIFLIIVLYSLRLDRKLQAIFGAITISWEAVAPLAFIPIWFYNGERGRQLKYFFYWFYPVHLLILGFLRHVILPCVLHLN</sequence>
<dbReference type="Pfam" id="PF05857">
    <property type="entry name" value="TraX"/>
    <property type="match status" value="1"/>
</dbReference>
<keyword evidence="1" id="KW-1133">Transmembrane helix</keyword>
<evidence type="ECO:0000313" key="3">
    <source>
        <dbReference type="Proteomes" id="UP001652338"/>
    </source>
</evidence>
<protein>
    <submittedName>
        <fullName evidence="2">Conjugal transfer protein TraX</fullName>
    </submittedName>
</protein>
<name>A0ABT2SHU9_9FIRM</name>